<dbReference type="PaxDb" id="7159-AAEL008204-PA"/>
<organism evidence="1 2">
    <name type="scientific">Aedes aegypti</name>
    <name type="common">Yellowfever mosquito</name>
    <name type="synonym">Culex aegypti</name>
    <dbReference type="NCBI Taxonomy" id="7159"/>
    <lineage>
        <taxon>Eukaryota</taxon>
        <taxon>Metazoa</taxon>
        <taxon>Ecdysozoa</taxon>
        <taxon>Arthropoda</taxon>
        <taxon>Hexapoda</taxon>
        <taxon>Insecta</taxon>
        <taxon>Pterygota</taxon>
        <taxon>Neoptera</taxon>
        <taxon>Endopterygota</taxon>
        <taxon>Diptera</taxon>
        <taxon>Nematocera</taxon>
        <taxon>Culicoidea</taxon>
        <taxon>Culicidae</taxon>
        <taxon>Culicinae</taxon>
        <taxon>Aedini</taxon>
        <taxon>Aedes</taxon>
        <taxon>Stegomyia</taxon>
    </lineage>
</organism>
<protein>
    <submittedName>
        <fullName evidence="1">AAEL008204-PA</fullName>
    </submittedName>
</protein>
<evidence type="ECO:0000313" key="1">
    <source>
        <dbReference type="EMBL" id="EAT40029.1"/>
    </source>
</evidence>
<dbReference type="EMBL" id="CH477491">
    <property type="protein sequence ID" value="EAT40029.1"/>
    <property type="molecule type" value="Genomic_DNA"/>
</dbReference>
<reference evidence="1" key="1">
    <citation type="submission" date="2005-10" db="EMBL/GenBank/DDBJ databases">
        <authorList>
            <person name="Loftus B.J."/>
            <person name="Nene V.M."/>
            <person name="Hannick L.I."/>
            <person name="Bidwell S."/>
            <person name="Haas B."/>
            <person name="Amedeo P."/>
            <person name="Orvis J."/>
            <person name="Wortman J.R."/>
            <person name="White O.R."/>
            <person name="Salzberg S."/>
            <person name="Shumway M."/>
            <person name="Koo H."/>
            <person name="Zhao Y."/>
            <person name="Holmes M."/>
            <person name="Miller J."/>
            <person name="Schatz M."/>
            <person name="Pop M."/>
            <person name="Pai G."/>
            <person name="Utterback T."/>
            <person name="Rogers Y.-H."/>
            <person name="Kravitz S."/>
            <person name="Fraser C.M."/>
        </authorList>
    </citation>
    <scope>NUCLEOTIDE SEQUENCE</scope>
    <source>
        <strain evidence="1">Liverpool</strain>
    </source>
</reference>
<dbReference type="AlphaFoldDB" id="Q16ZG1"/>
<proteinExistence type="predicted"/>
<dbReference type="Proteomes" id="UP000682892">
    <property type="component" value="Unassembled WGS sequence"/>
</dbReference>
<dbReference type="HOGENOM" id="CLU_2470860_0_0_1"/>
<accession>Q16ZG1</accession>
<gene>
    <name evidence="1" type="ORF">AaeL_AAEL008204</name>
</gene>
<sequence length="88" mass="10199">MARCGPTVDWFVKRLRDGGPLECIAEMTINRLDVRVNYRYLHTNHITTSPQNKLTLEISTNANDYPVLQFHRRRCIESELPLNPSTAE</sequence>
<name>Q16ZG1_AEDAE</name>
<reference evidence="1" key="2">
    <citation type="journal article" date="2007" name="Science">
        <title>Genome sequence of Aedes aegypti, a major arbovirus vector.</title>
        <authorList>
            <person name="Nene V."/>
            <person name="Wortman J.R."/>
            <person name="Lawson D."/>
            <person name="Haas B."/>
            <person name="Kodira C."/>
            <person name="Tu Z.J."/>
            <person name="Loftus B."/>
            <person name="Xi Z."/>
            <person name="Megy K."/>
            <person name="Grabherr M."/>
            <person name="Ren Q."/>
            <person name="Zdobnov E.M."/>
            <person name="Lobo N.F."/>
            <person name="Campbell K.S."/>
            <person name="Brown S.E."/>
            <person name="Bonaldo M.F."/>
            <person name="Zhu J."/>
            <person name="Sinkins S.P."/>
            <person name="Hogenkamp D.G."/>
            <person name="Amedeo P."/>
            <person name="Arensburger P."/>
            <person name="Atkinson P.W."/>
            <person name="Bidwell S."/>
            <person name="Biedler J."/>
            <person name="Birney E."/>
            <person name="Bruggner R.V."/>
            <person name="Costas J."/>
            <person name="Coy M.R."/>
            <person name="Crabtree J."/>
            <person name="Crawford M."/>
            <person name="Debruyn B."/>
            <person name="Decaprio D."/>
            <person name="Eiglmeier K."/>
            <person name="Eisenstadt E."/>
            <person name="El-Dorry H."/>
            <person name="Gelbart W.M."/>
            <person name="Gomes S.L."/>
            <person name="Hammond M."/>
            <person name="Hannick L.I."/>
            <person name="Hogan J.R."/>
            <person name="Holmes M.H."/>
            <person name="Jaffe D."/>
            <person name="Johnston J.S."/>
            <person name="Kennedy R.C."/>
            <person name="Koo H."/>
            <person name="Kravitz S."/>
            <person name="Kriventseva E.V."/>
            <person name="Kulp D."/>
            <person name="Labutti K."/>
            <person name="Lee E."/>
            <person name="Li S."/>
            <person name="Lovin D.D."/>
            <person name="Mao C."/>
            <person name="Mauceli E."/>
            <person name="Menck C.F."/>
            <person name="Miller J.R."/>
            <person name="Montgomery P."/>
            <person name="Mori A."/>
            <person name="Nascimento A.L."/>
            <person name="Naveira H.F."/>
            <person name="Nusbaum C."/>
            <person name="O'leary S."/>
            <person name="Orvis J."/>
            <person name="Pertea M."/>
            <person name="Quesneville H."/>
            <person name="Reidenbach K.R."/>
            <person name="Rogers Y.H."/>
            <person name="Roth C.W."/>
            <person name="Schneider J.R."/>
            <person name="Schatz M."/>
            <person name="Shumway M."/>
            <person name="Stanke M."/>
            <person name="Stinson E.O."/>
            <person name="Tubio J.M."/>
            <person name="Vanzee J.P."/>
            <person name="Verjovski-Almeida S."/>
            <person name="Werner D."/>
            <person name="White O."/>
            <person name="Wyder S."/>
            <person name="Zeng Q."/>
            <person name="Zhao Q."/>
            <person name="Zhao Y."/>
            <person name="Hill C.A."/>
            <person name="Raikhel A.S."/>
            <person name="Soares M.B."/>
            <person name="Knudson D.L."/>
            <person name="Lee N.H."/>
            <person name="Galagan J."/>
            <person name="Salzberg S.L."/>
            <person name="Paulsen I.T."/>
            <person name="Dimopoulos G."/>
            <person name="Collins F.H."/>
            <person name="Birren B."/>
            <person name="Fraser-Liggett C.M."/>
            <person name="Severson D.W."/>
        </authorList>
    </citation>
    <scope>NUCLEOTIDE SEQUENCE [LARGE SCALE GENOMIC DNA]</scope>
    <source>
        <strain evidence="1">Liverpool</strain>
    </source>
</reference>
<reference evidence="1" key="3">
    <citation type="submission" date="2012-09" db="EMBL/GenBank/DDBJ databases">
        <authorList>
            <consortium name="VectorBase"/>
        </authorList>
    </citation>
    <scope>NUCLEOTIDE SEQUENCE</scope>
    <source>
        <strain evidence="1">Liverpool</strain>
    </source>
</reference>
<evidence type="ECO:0000313" key="2">
    <source>
        <dbReference type="Proteomes" id="UP000682892"/>
    </source>
</evidence>